<reference evidence="3 4" key="1">
    <citation type="submission" date="2014-06" db="EMBL/GenBank/DDBJ databases">
        <authorList>
            <person name="Swart Estienne"/>
        </authorList>
    </citation>
    <scope>NUCLEOTIDE SEQUENCE [LARGE SCALE GENOMIC DNA]</scope>
    <source>
        <strain evidence="3 4">130c</strain>
    </source>
</reference>
<feature type="coiled-coil region" evidence="1">
    <location>
        <begin position="650"/>
        <end position="758"/>
    </location>
</feature>
<feature type="coiled-coil region" evidence="1">
    <location>
        <begin position="790"/>
        <end position="831"/>
    </location>
</feature>
<evidence type="ECO:0000313" key="3">
    <source>
        <dbReference type="EMBL" id="CDW72837.1"/>
    </source>
</evidence>
<dbReference type="Proteomes" id="UP000039865">
    <property type="component" value="Unassembled WGS sequence"/>
</dbReference>
<gene>
    <name evidence="3" type="primary">Contig5110.g5468</name>
    <name evidence="3" type="ORF">STYLEM_1802</name>
</gene>
<evidence type="ECO:0000313" key="4">
    <source>
        <dbReference type="Proteomes" id="UP000039865"/>
    </source>
</evidence>
<feature type="compositionally biased region" description="Basic and acidic residues" evidence="2">
    <location>
        <begin position="777"/>
        <end position="789"/>
    </location>
</feature>
<name>A0A077ZSJ9_STYLE</name>
<dbReference type="AlphaFoldDB" id="A0A077ZSJ9"/>
<keyword evidence="4" id="KW-1185">Reference proteome</keyword>
<feature type="region of interest" description="Disordered" evidence="2">
    <location>
        <begin position="758"/>
        <end position="789"/>
    </location>
</feature>
<dbReference type="EMBL" id="CCKQ01001710">
    <property type="protein sequence ID" value="CDW72837.1"/>
    <property type="molecule type" value="Genomic_DNA"/>
</dbReference>
<keyword evidence="1" id="KW-0175">Coiled coil</keyword>
<accession>A0A077ZSJ9</accession>
<evidence type="ECO:0000256" key="2">
    <source>
        <dbReference type="SAM" id="MobiDB-lite"/>
    </source>
</evidence>
<feature type="compositionally biased region" description="Low complexity" evidence="2">
    <location>
        <begin position="763"/>
        <end position="774"/>
    </location>
</feature>
<sequence>MAKRFDYLKQSGEAQMRSKSPFQMPQTRQVQFSQYSTESKSLNSSMIQNNKSQYNTPKREKLNSFIQMSATQQIDDDLSYFKSKFARYPQAVKLLKEIGFKQGSNTQSYVFGYDQTFPKMIIAKELLMSRVIKSHEEAAVFVRQTFSDQISKADLCDANSEYSKIARNLIPIDIMQAKGIRKNTNGRLTKIDDAIYMMIEREAFKQQNSITDIEDMDNMIYRGLLNREKVQKFWQCISELMMERISRKPFKKRAFVKDEDIQHYCSLEDPQIDIDNLSNECRIRIENIEELIELKTRMKVDRKNGKQLELEYLQKAQDRIWDPKTWFFQKQLVDDFVLYTMINNICHDNNIEMAFNLRATFRNFIMDSNLPDLNQSQQQQDRSSKLLMIKEGDRPLTIQQQYEQKESDKGMIEKVFGSIFHDEWKFLYLSMSPIIIHSCVLNDHFDKLMDGLHFINGAFLDSKDKEGRTPIELAILNTHIQDENSCTAILLNHKSPLSEQLWSQLLIFSLDKDLEIYPNCSAKKIIKLLGELFGTQNMRRIGLTPDSRKMTAIDYAKTSEDQELIDLVSVVMGEQILRDRPKSLQELEGESRINGLNYLLSDPFKDKNIDKMAITMKEREKEIFNRQTQPDHVNLLPKNYLEQKRNENIKRDAETKKLILEMELEQQKIKQIEQQKEFDANLKKFQLEMESQHKVQLDMANKVMNQKEKQIDQLKNLLDLQRNQMMQLQEQFQDLQTIKDRQSRMEEQKELQDQLLREQNDKSQSLNSSQILSNRQTKKESDFNDPFKDNEKLSQAYSTVKKNLKDVKQQVKQSQSQIDLLEREREAFKHKNSKACNIF</sequence>
<proteinExistence type="predicted"/>
<dbReference type="OrthoDB" id="194358at2759"/>
<organism evidence="3 4">
    <name type="scientific">Stylonychia lemnae</name>
    <name type="common">Ciliate</name>
    <dbReference type="NCBI Taxonomy" id="5949"/>
    <lineage>
        <taxon>Eukaryota</taxon>
        <taxon>Sar</taxon>
        <taxon>Alveolata</taxon>
        <taxon>Ciliophora</taxon>
        <taxon>Intramacronucleata</taxon>
        <taxon>Spirotrichea</taxon>
        <taxon>Stichotrichia</taxon>
        <taxon>Sporadotrichida</taxon>
        <taxon>Oxytrichidae</taxon>
        <taxon>Stylonychinae</taxon>
        <taxon>Stylonychia</taxon>
    </lineage>
</organism>
<protein>
    <submittedName>
        <fullName evidence="3">Uncharacterized protein</fullName>
    </submittedName>
</protein>
<evidence type="ECO:0000256" key="1">
    <source>
        <dbReference type="SAM" id="Coils"/>
    </source>
</evidence>
<dbReference type="InParanoid" id="A0A077ZSJ9"/>